<dbReference type="AlphaFoldDB" id="A0A494TIV5"/>
<dbReference type="InterPro" id="IPR047589">
    <property type="entry name" value="DUF11_rpt"/>
</dbReference>
<proteinExistence type="predicted"/>
<sequence>MPVFGTQWSIINVHFGAIVPMAIVSATIVFSPPAMATGTSAGTTISNIATATYTNAGGQPVSIPSNKVDLKVDEVLNVKVASTDPGDVSTASGSTNQVLSFSVTNTGNGSEAFRLAPVNAIGGDSFDPATTSLVLDTNHNNVYDPGVDTVYAAGSNDPVLAADASIRVFVLSTIPGTTTDGQRAQTDLTATAVTGTGAPGTVFAGAGDGGSDAIVGASTGVGRDKGFYIVSAATVAFVKSATVADPFGGTKSIPGSIITYTLLATVTGSGAVANLAVGDPVPATTTYVPGSLTLQGTALTDTADTDAGEFTGTSVAARFGTVAAGQSRTVTFKTKIN</sequence>
<dbReference type="KEGG" id="spha:D3Y57_06845"/>
<evidence type="ECO:0000313" key="1">
    <source>
        <dbReference type="EMBL" id="AYJ85736.1"/>
    </source>
</evidence>
<dbReference type="Proteomes" id="UP000276254">
    <property type="component" value="Chromosome"/>
</dbReference>
<gene>
    <name evidence="1" type="ORF">D3Y57_06845</name>
</gene>
<keyword evidence="2" id="KW-1185">Reference proteome</keyword>
<evidence type="ECO:0000313" key="2">
    <source>
        <dbReference type="Proteomes" id="UP000276254"/>
    </source>
</evidence>
<accession>A0A494TIV5</accession>
<reference evidence="1 2" key="1">
    <citation type="submission" date="2018-09" db="EMBL/GenBank/DDBJ databases">
        <title>Sphingomonas peninsula sp. nov., isolated from fildes peninsula, Antarctic soil.</title>
        <authorList>
            <person name="Yingchao G."/>
        </authorList>
    </citation>
    <scope>NUCLEOTIDE SEQUENCE [LARGE SCALE GENOMIC DNA]</scope>
    <source>
        <strain evidence="1 2">YZ-8</strain>
    </source>
</reference>
<name>A0A494TIV5_SPHPE</name>
<dbReference type="EMBL" id="CP032829">
    <property type="protein sequence ID" value="AYJ85736.1"/>
    <property type="molecule type" value="Genomic_DNA"/>
</dbReference>
<protein>
    <submittedName>
        <fullName evidence="1">DUF11 domain-containing protein</fullName>
    </submittedName>
</protein>
<dbReference type="OrthoDB" id="8455960at2"/>
<dbReference type="NCBIfam" id="TIGR01451">
    <property type="entry name" value="B_ant_repeat"/>
    <property type="match status" value="1"/>
</dbReference>
<organism evidence="1 2">
    <name type="scientific">Sphingomonas paeninsulae</name>
    <dbReference type="NCBI Taxonomy" id="2319844"/>
    <lineage>
        <taxon>Bacteria</taxon>
        <taxon>Pseudomonadati</taxon>
        <taxon>Pseudomonadota</taxon>
        <taxon>Alphaproteobacteria</taxon>
        <taxon>Sphingomonadales</taxon>
        <taxon>Sphingomonadaceae</taxon>
        <taxon>Sphingomonas</taxon>
    </lineage>
</organism>